<dbReference type="AlphaFoldDB" id="A0A8T3AGA1"/>
<organism evidence="1 2">
    <name type="scientific">Dendrobium nobile</name>
    <name type="common">Orchid</name>
    <dbReference type="NCBI Taxonomy" id="94219"/>
    <lineage>
        <taxon>Eukaryota</taxon>
        <taxon>Viridiplantae</taxon>
        <taxon>Streptophyta</taxon>
        <taxon>Embryophyta</taxon>
        <taxon>Tracheophyta</taxon>
        <taxon>Spermatophyta</taxon>
        <taxon>Magnoliopsida</taxon>
        <taxon>Liliopsida</taxon>
        <taxon>Asparagales</taxon>
        <taxon>Orchidaceae</taxon>
        <taxon>Epidendroideae</taxon>
        <taxon>Malaxideae</taxon>
        <taxon>Dendrobiinae</taxon>
        <taxon>Dendrobium</taxon>
    </lineage>
</organism>
<comment type="caution">
    <text evidence="1">The sequence shown here is derived from an EMBL/GenBank/DDBJ whole genome shotgun (WGS) entry which is preliminary data.</text>
</comment>
<reference evidence="1" key="1">
    <citation type="journal article" date="2022" name="Front. Genet.">
        <title>Chromosome-Scale Assembly of the Dendrobium nobile Genome Provides Insights Into the Molecular Mechanism of the Biosynthesis of the Medicinal Active Ingredient of Dendrobium.</title>
        <authorList>
            <person name="Xu Q."/>
            <person name="Niu S.-C."/>
            <person name="Li K.-L."/>
            <person name="Zheng P.-J."/>
            <person name="Zhang X.-J."/>
            <person name="Jia Y."/>
            <person name="Liu Y."/>
            <person name="Niu Y.-X."/>
            <person name="Yu L.-H."/>
            <person name="Chen D.-F."/>
            <person name="Zhang G.-Q."/>
        </authorList>
    </citation>
    <scope>NUCLEOTIDE SEQUENCE</scope>
    <source>
        <tissue evidence="1">Leaf</tissue>
    </source>
</reference>
<protein>
    <submittedName>
        <fullName evidence="1">Uncharacterized protein</fullName>
    </submittedName>
</protein>
<keyword evidence="2" id="KW-1185">Reference proteome</keyword>
<gene>
    <name evidence="1" type="ORF">KFK09_027541</name>
</gene>
<name>A0A8T3AGA1_DENNO</name>
<accession>A0A8T3AGA1</accession>
<sequence>MLIKSVITHRQIWIQNPKKCKERELMLVTKRQTQLDEQANPKPLMKIEILNYIGHHYLMEMDERLTKMIHDALVGLPRCILR</sequence>
<evidence type="ECO:0000313" key="1">
    <source>
        <dbReference type="EMBL" id="KAI0493265.1"/>
    </source>
</evidence>
<evidence type="ECO:0000313" key="2">
    <source>
        <dbReference type="Proteomes" id="UP000829196"/>
    </source>
</evidence>
<dbReference type="Proteomes" id="UP000829196">
    <property type="component" value="Unassembled WGS sequence"/>
</dbReference>
<proteinExistence type="predicted"/>
<dbReference type="EMBL" id="JAGYWB010000018">
    <property type="protein sequence ID" value="KAI0493265.1"/>
    <property type="molecule type" value="Genomic_DNA"/>
</dbReference>